<dbReference type="PANTHER" id="PTHR36933">
    <property type="entry name" value="SLL0788 PROTEIN"/>
    <property type="match status" value="1"/>
</dbReference>
<dbReference type="Proteomes" id="UP001595685">
    <property type="component" value="Unassembled WGS sequence"/>
</dbReference>
<feature type="region of interest" description="Disordered" evidence="1">
    <location>
        <begin position="1"/>
        <end position="32"/>
    </location>
</feature>
<protein>
    <submittedName>
        <fullName evidence="3">DUF305 domain-containing protein</fullName>
    </submittedName>
</protein>
<organism evidence="3 4">
    <name type="scientific">Aquipuribacter hungaricus</name>
    <dbReference type="NCBI Taxonomy" id="545624"/>
    <lineage>
        <taxon>Bacteria</taxon>
        <taxon>Bacillati</taxon>
        <taxon>Actinomycetota</taxon>
        <taxon>Actinomycetes</taxon>
        <taxon>Micrococcales</taxon>
        <taxon>Intrasporangiaceae</taxon>
        <taxon>Aquipuribacter</taxon>
    </lineage>
</organism>
<dbReference type="EMBL" id="JBHRWW010000008">
    <property type="protein sequence ID" value="MFC3689228.1"/>
    <property type="molecule type" value="Genomic_DNA"/>
</dbReference>
<gene>
    <name evidence="3" type="ORF">ACFOLH_12840</name>
</gene>
<reference evidence="4" key="1">
    <citation type="journal article" date="2019" name="Int. J. Syst. Evol. Microbiol.">
        <title>The Global Catalogue of Microorganisms (GCM) 10K type strain sequencing project: providing services to taxonomists for standard genome sequencing and annotation.</title>
        <authorList>
            <consortium name="The Broad Institute Genomics Platform"/>
            <consortium name="The Broad Institute Genome Sequencing Center for Infectious Disease"/>
            <person name="Wu L."/>
            <person name="Ma J."/>
        </authorList>
    </citation>
    <scope>NUCLEOTIDE SEQUENCE [LARGE SCALE GENOMIC DNA]</scope>
    <source>
        <strain evidence="4">NCAIM B.02333</strain>
    </source>
</reference>
<sequence>MTESSDSGSDPAPTSSEEVEGSFNDADVSFAQGMLPHHRQAVEMAEMVQGRTDTPEVLQLAEEIAAAQGPEIQTMTAFLEAWGAEVPEEGINMGSEMEGMDHGGMEGMEGMAGMMSTEDMAAMESATGETFDRMFLEGMVVHHEGAVEMAQKELDSGENPSALALAQEIVDAQKSEISRMQDLLGAA</sequence>
<dbReference type="PANTHER" id="PTHR36933:SF1">
    <property type="entry name" value="SLL0788 PROTEIN"/>
    <property type="match status" value="1"/>
</dbReference>
<proteinExistence type="predicted"/>
<feature type="domain" description="DUF305" evidence="2">
    <location>
        <begin position="27"/>
        <end position="184"/>
    </location>
</feature>
<evidence type="ECO:0000256" key="1">
    <source>
        <dbReference type="SAM" id="MobiDB-lite"/>
    </source>
</evidence>
<evidence type="ECO:0000259" key="2">
    <source>
        <dbReference type="Pfam" id="PF03713"/>
    </source>
</evidence>
<name>A0ABV7WJ31_9MICO</name>
<dbReference type="InterPro" id="IPR012347">
    <property type="entry name" value="Ferritin-like"/>
</dbReference>
<keyword evidence="4" id="KW-1185">Reference proteome</keyword>
<dbReference type="InterPro" id="IPR005183">
    <property type="entry name" value="DUF305_CopM-like"/>
</dbReference>
<evidence type="ECO:0000313" key="3">
    <source>
        <dbReference type="EMBL" id="MFC3689228.1"/>
    </source>
</evidence>
<dbReference type="RefSeq" id="WP_340288466.1">
    <property type="nucleotide sequence ID" value="NZ_JBBEOI010000002.1"/>
</dbReference>
<feature type="compositionally biased region" description="Polar residues" evidence="1">
    <location>
        <begin position="1"/>
        <end position="16"/>
    </location>
</feature>
<evidence type="ECO:0000313" key="4">
    <source>
        <dbReference type="Proteomes" id="UP001595685"/>
    </source>
</evidence>
<dbReference type="Pfam" id="PF03713">
    <property type="entry name" value="DUF305"/>
    <property type="match status" value="1"/>
</dbReference>
<accession>A0ABV7WJ31</accession>
<comment type="caution">
    <text evidence="3">The sequence shown here is derived from an EMBL/GenBank/DDBJ whole genome shotgun (WGS) entry which is preliminary data.</text>
</comment>
<dbReference type="Gene3D" id="1.20.1260.10">
    <property type="match status" value="1"/>
</dbReference>